<feature type="compositionally biased region" description="Low complexity" evidence="6">
    <location>
        <begin position="373"/>
        <end position="389"/>
    </location>
</feature>
<dbReference type="InterPro" id="IPR022398">
    <property type="entry name" value="Peptidase_S8_His-AS"/>
</dbReference>
<feature type="active site" description="Charge relay system" evidence="5">
    <location>
        <position position="105"/>
    </location>
</feature>
<accession>A0A387BNW3</accession>
<gene>
    <name evidence="8" type="ORF">D7I44_09315</name>
</gene>
<evidence type="ECO:0000313" key="9">
    <source>
        <dbReference type="Proteomes" id="UP000275069"/>
    </source>
</evidence>
<dbReference type="GO" id="GO:0005615">
    <property type="term" value="C:extracellular space"/>
    <property type="evidence" value="ECO:0007669"/>
    <property type="project" value="TreeGrafter"/>
</dbReference>
<feature type="compositionally biased region" description="Low complexity" evidence="6">
    <location>
        <begin position="418"/>
        <end position="431"/>
    </location>
</feature>
<dbReference type="GO" id="GO:0006508">
    <property type="term" value="P:proteolysis"/>
    <property type="evidence" value="ECO:0007669"/>
    <property type="project" value="UniProtKB-KW"/>
</dbReference>
<protein>
    <recommendedName>
        <fullName evidence="7">Peptidase S8/S53 domain-containing protein</fullName>
    </recommendedName>
</protein>
<dbReference type="Gene3D" id="2.60.40.10">
    <property type="entry name" value="Immunoglobulins"/>
    <property type="match status" value="1"/>
</dbReference>
<keyword evidence="2 5" id="KW-0645">Protease</keyword>
<evidence type="ECO:0000256" key="2">
    <source>
        <dbReference type="ARBA" id="ARBA00022670"/>
    </source>
</evidence>
<keyword evidence="3 5" id="KW-0378">Hydrolase</keyword>
<dbReference type="Pfam" id="PF17957">
    <property type="entry name" value="Big_7"/>
    <property type="match status" value="1"/>
</dbReference>
<dbReference type="EMBL" id="CP032624">
    <property type="protein sequence ID" value="AYG03714.1"/>
    <property type="molecule type" value="Genomic_DNA"/>
</dbReference>
<dbReference type="OrthoDB" id="9813435at2"/>
<evidence type="ECO:0000256" key="3">
    <source>
        <dbReference type="ARBA" id="ARBA00022801"/>
    </source>
</evidence>
<dbReference type="InterPro" id="IPR050131">
    <property type="entry name" value="Peptidase_S8_subtilisin-like"/>
</dbReference>
<name>A0A387BNW3_9MICO</name>
<keyword evidence="4 5" id="KW-0720">Serine protease</keyword>
<feature type="region of interest" description="Disordered" evidence="6">
    <location>
        <begin position="373"/>
        <end position="437"/>
    </location>
</feature>
<feature type="domain" description="Peptidase S8/S53" evidence="7">
    <location>
        <begin position="69"/>
        <end position="348"/>
    </location>
</feature>
<sequence length="511" mass="50555">MGARRGVSRGVNRRSLVATGAVALLVVAAVLTGELPAWGVQTVPPAVKTVQANLPPVKAGSGANVPWSGPAVAILDSGSEARTDYNLKAQVNCFGSGDAGDANGHGTAVAGVIGAYDDNAGIVGVAPGVPLYSVRILDSKNAGTPTTMMCGLNWVIANAKADNIRVVNLSLGTAGTDDGNCGKTNGDPIHQAICTITGMGIVVVAAATNNNVDIAKVVPASYNEVLAVSNMADFDGQPGGKATAPAACTAQFSMPWGDDTAATNSGYAVSAADQAHIIAAPGACPYSTLKGNRTGYLQSGTSMSTAVASGVVADCLAAGGSCAAMTSSQAVMQTVIAQAKAQASLGHGFQGDPLHPVAGKYYGYLASTVPLSGTGSPTPTPTPTLTSTPTPTPTPTKTPTPTPTPTPTATPTPPKDTTPPTVTITSPPSGTAFSTSGTAVAQASDNVAVTGVTFWVGTTKVATAAKQSSGLWSATISTAGYPNGTYTFVAKATDAAGNVGTSPGVSVKVAH</sequence>
<organism evidence="8 9">
    <name type="scientific">Gryllotalpicola protaetiae</name>
    <dbReference type="NCBI Taxonomy" id="2419771"/>
    <lineage>
        <taxon>Bacteria</taxon>
        <taxon>Bacillati</taxon>
        <taxon>Actinomycetota</taxon>
        <taxon>Actinomycetes</taxon>
        <taxon>Micrococcales</taxon>
        <taxon>Microbacteriaceae</taxon>
        <taxon>Gryllotalpicola</taxon>
    </lineage>
</organism>
<dbReference type="InterPro" id="IPR013783">
    <property type="entry name" value="Ig-like_fold"/>
</dbReference>
<dbReference type="GO" id="GO:0005975">
    <property type="term" value="P:carbohydrate metabolic process"/>
    <property type="evidence" value="ECO:0007669"/>
    <property type="project" value="UniProtKB-ARBA"/>
</dbReference>
<dbReference type="PANTHER" id="PTHR43806:SF11">
    <property type="entry name" value="CEREVISIN-RELATED"/>
    <property type="match status" value="1"/>
</dbReference>
<evidence type="ECO:0000256" key="1">
    <source>
        <dbReference type="ARBA" id="ARBA00011073"/>
    </source>
</evidence>
<dbReference type="PRINTS" id="PR00723">
    <property type="entry name" value="SUBTILISIN"/>
</dbReference>
<dbReference type="GO" id="GO:0004252">
    <property type="term" value="F:serine-type endopeptidase activity"/>
    <property type="evidence" value="ECO:0007669"/>
    <property type="project" value="UniProtKB-UniRule"/>
</dbReference>
<dbReference type="InterPro" id="IPR000209">
    <property type="entry name" value="Peptidase_S8/S53_dom"/>
</dbReference>
<dbReference type="InterPro" id="IPR036852">
    <property type="entry name" value="Peptidase_S8/S53_dom_sf"/>
</dbReference>
<dbReference type="PROSITE" id="PS51892">
    <property type="entry name" value="SUBTILASE"/>
    <property type="match status" value="1"/>
</dbReference>
<proteinExistence type="inferred from homology"/>
<dbReference type="AlphaFoldDB" id="A0A387BNW3"/>
<dbReference type="InterPro" id="IPR015500">
    <property type="entry name" value="Peptidase_S8_subtilisin-rel"/>
</dbReference>
<comment type="similarity">
    <text evidence="1 5">Belongs to the peptidase S8 family.</text>
</comment>
<feature type="active site" description="Charge relay system" evidence="5">
    <location>
        <position position="76"/>
    </location>
</feature>
<evidence type="ECO:0000313" key="8">
    <source>
        <dbReference type="EMBL" id="AYG03714.1"/>
    </source>
</evidence>
<dbReference type="RefSeq" id="WP_120789247.1">
    <property type="nucleotide sequence ID" value="NZ_CP032624.1"/>
</dbReference>
<evidence type="ECO:0000256" key="6">
    <source>
        <dbReference type="SAM" id="MobiDB-lite"/>
    </source>
</evidence>
<keyword evidence="9" id="KW-1185">Reference proteome</keyword>
<dbReference type="Proteomes" id="UP000275069">
    <property type="component" value="Chromosome"/>
</dbReference>
<dbReference type="SUPFAM" id="SSF52743">
    <property type="entry name" value="Subtilisin-like"/>
    <property type="match status" value="1"/>
</dbReference>
<dbReference type="KEGG" id="gry:D7I44_09315"/>
<dbReference type="Gene3D" id="3.40.50.200">
    <property type="entry name" value="Peptidase S8/S53 domain"/>
    <property type="match status" value="1"/>
</dbReference>
<evidence type="ECO:0000259" key="7">
    <source>
        <dbReference type="Pfam" id="PF00082"/>
    </source>
</evidence>
<feature type="compositionally biased region" description="Pro residues" evidence="6">
    <location>
        <begin position="390"/>
        <end position="417"/>
    </location>
</feature>
<feature type="active site" description="Charge relay system" evidence="5">
    <location>
        <position position="302"/>
    </location>
</feature>
<dbReference type="PANTHER" id="PTHR43806">
    <property type="entry name" value="PEPTIDASE S8"/>
    <property type="match status" value="1"/>
</dbReference>
<dbReference type="Pfam" id="PF00082">
    <property type="entry name" value="Peptidase_S8"/>
    <property type="match status" value="1"/>
</dbReference>
<evidence type="ECO:0000256" key="4">
    <source>
        <dbReference type="ARBA" id="ARBA00022825"/>
    </source>
</evidence>
<reference evidence="8 9" key="1">
    <citation type="submission" date="2018-09" db="EMBL/GenBank/DDBJ databases">
        <title>Genome sequencing of strain 2DFW10M-5.</title>
        <authorList>
            <person name="Heo J."/>
            <person name="Kim S.-J."/>
            <person name="Kwon S.-W."/>
        </authorList>
    </citation>
    <scope>NUCLEOTIDE SEQUENCE [LARGE SCALE GENOMIC DNA]</scope>
    <source>
        <strain evidence="8 9">2DFW10M-5</strain>
    </source>
</reference>
<evidence type="ECO:0000256" key="5">
    <source>
        <dbReference type="PROSITE-ProRule" id="PRU01240"/>
    </source>
</evidence>
<dbReference type="PROSITE" id="PS00137">
    <property type="entry name" value="SUBTILASE_HIS"/>
    <property type="match status" value="1"/>
</dbReference>